<gene>
    <name evidence="1" type="ORF">NE630_09250</name>
</gene>
<accession>A0AAW5K8H2</accession>
<keyword evidence="2" id="KW-1185">Reference proteome</keyword>
<proteinExistence type="predicted"/>
<organism evidence="1 2">
    <name type="scientific">Cloacibacillus evryensis</name>
    <dbReference type="NCBI Taxonomy" id="508460"/>
    <lineage>
        <taxon>Bacteria</taxon>
        <taxon>Thermotogati</taxon>
        <taxon>Synergistota</taxon>
        <taxon>Synergistia</taxon>
        <taxon>Synergistales</taxon>
        <taxon>Synergistaceae</taxon>
        <taxon>Cloacibacillus</taxon>
    </lineage>
</organism>
<evidence type="ECO:0008006" key="3">
    <source>
        <dbReference type="Google" id="ProtNLM"/>
    </source>
</evidence>
<dbReference type="AlphaFoldDB" id="A0AAW5K8H2"/>
<sequence>MREQVIRDKRDLTWLSWSKIRNSSGTAGSFLKAFSDLGGEKVYYKLSDYDAAMGIVGHECVNELIVGRLLTLLGIEHLTYRLIHADVLIDGKPHTTWLCASEDFKRRGESKLALDAFYQAERLDGESPLEFCVRNGWGEYLWRMLAVDFLILNRDRHGANIEVLRDSRKRTLRLAPLFDQGLSLIFSCHDEVSVGAVRAMEDKPVQCFVGSRSAWDNLKLIPDGQLPVLPRLAEDIRQILFEGLEDAIGPAWLAKIWEMLCERWRAYEGFCRQRRS</sequence>
<dbReference type="RefSeq" id="WP_008708678.1">
    <property type="nucleotide sequence ID" value="NZ_CABKQM010000002.1"/>
</dbReference>
<evidence type="ECO:0000313" key="1">
    <source>
        <dbReference type="EMBL" id="MCQ4814612.1"/>
    </source>
</evidence>
<protein>
    <recommendedName>
        <fullName evidence="3">HipA-like C-terminal domain-containing protein</fullName>
    </recommendedName>
</protein>
<reference evidence="1 2" key="1">
    <citation type="submission" date="2022-06" db="EMBL/GenBank/DDBJ databases">
        <title>Isolation of gut microbiota from human fecal samples.</title>
        <authorList>
            <person name="Pamer E.G."/>
            <person name="Barat B."/>
            <person name="Waligurski E."/>
            <person name="Medina S."/>
            <person name="Paddock L."/>
            <person name="Mostad J."/>
        </authorList>
    </citation>
    <scope>NUCLEOTIDE SEQUENCE [LARGE SCALE GENOMIC DNA]</scope>
    <source>
        <strain evidence="1 2">DFI.9.90</strain>
    </source>
</reference>
<dbReference type="Gene3D" id="1.10.1070.20">
    <property type="match status" value="1"/>
</dbReference>
<dbReference type="EMBL" id="JANFYT010000017">
    <property type="protein sequence ID" value="MCQ4814612.1"/>
    <property type="molecule type" value="Genomic_DNA"/>
</dbReference>
<evidence type="ECO:0000313" key="2">
    <source>
        <dbReference type="Proteomes" id="UP001205919"/>
    </source>
</evidence>
<name>A0AAW5K8H2_9BACT</name>
<comment type="caution">
    <text evidence="1">The sequence shown here is derived from an EMBL/GenBank/DDBJ whole genome shotgun (WGS) entry which is preliminary data.</text>
</comment>
<dbReference type="Proteomes" id="UP001205919">
    <property type="component" value="Unassembled WGS sequence"/>
</dbReference>